<dbReference type="InterPro" id="IPR055170">
    <property type="entry name" value="GFO_IDH_MocA-like_dom"/>
</dbReference>
<protein>
    <recommendedName>
        <fullName evidence="4">Gfo/Idh/MocA-like oxidoreductase N-terminal domain-containing protein</fullName>
    </recommendedName>
</protein>
<dbReference type="Gene3D" id="3.30.360.10">
    <property type="entry name" value="Dihydrodipicolinate Reductase, domain 2"/>
    <property type="match status" value="1"/>
</dbReference>
<dbReference type="PANTHER" id="PTHR43377">
    <property type="entry name" value="BILIVERDIN REDUCTASE A"/>
    <property type="match status" value="1"/>
</dbReference>
<dbReference type="Pfam" id="PF01408">
    <property type="entry name" value="GFO_IDH_MocA"/>
    <property type="match status" value="1"/>
</dbReference>
<dbReference type="Gene3D" id="3.40.50.720">
    <property type="entry name" value="NAD(P)-binding Rossmann-like Domain"/>
    <property type="match status" value="1"/>
</dbReference>
<dbReference type="AlphaFoldDB" id="A0A382QC84"/>
<evidence type="ECO:0000313" key="3">
    <source>
        <dbReference type="EMBL" id="SVC82568.1"/>
    </source>
</evidence>
<evidence type="ECO:0008006" key="4">
    <source>
        <dbReference type="Google" id="ProtNLM"/>
    </source>
</evidence>
<dbReference type="EMBL" id="UINC01113151">
    <property type="protein sequence ID" value="SVC82568.1"/>
    <property type="molecule type" value="Genomic_DNA"/>
</dbReference>
<dbReference type="PANTHER" id="PTHR43377:SF1">
    <property type="entry name" value="BILIVERDIN REDUCTASE A"/>
    <property type="match status" value="1"/>
</dbReference>
<dbReference type="Pfam" id="PF22725">
    <property type="entry name" value="GFO_IDH_MocA_C3"/>
    <property type="match status" value="1"/>
</dbReference>
<reference evidence="3" key="1">
    <citation type="submission" date="2018-05" db="EMBL/GenBank/DDBJ databases">
        <authorList>
            <person name="Lanie J.A."/>
            <person name="Ng W.-L."/>
            <person name="Kazmierczak K.M."/>
            <person name="Andrzejewski T.M."/>
            <person name="Davidsen T.M."/>
            <person name="Wayne K.J."/>
            <person name="Tettelin H."/>
            <person name="Glass J.I."/>
            <person name="Rusch D."/>
            <person name="Podicherti R."/>
            <person name="Tsui H.-C.T."/>
            <person name="Winkler M.E."/>
        </authorList>
    </citation>
    <scope>NUCLEOTIDE SEQUENCE</scope>
</reference>
<feature type="non-terminal residue" evidence="3">
    <location>
        <position position="202"/>
    </location>
</feature>
<feature type="domain" description="Gfo/Idh/MocA-like oxidoreductase N-terminal" evidence="1">
    <location>
        <begin position="20"/>
        <end position="91"/>
    </location>
</feature>
<dbReference type="SUPFAM" id="SSF51735">
    <property type="entry name" value="NAD(P)-binding Rossmann-fold domains"/>
    <property type="match status" value="1"/>
</dbReference>
<gene>
    <name evidence="3" type="ORF">METZ01_LOCUS335422</name>
</gene>
<evidence type="ECO:0000259" key="2">
    <source>
        <dbReference type="Pfam" id="PF22725"/>
    </source>
</evidence>
<dbReference type="InterPro" id="IPR000683">
    <property type="entry name" value="Gfo/Idh/MocA-like_OxRdtase_N"/>
</dbReference>
<dbReference type="GO" id="GO:0000166">
    <property type="term" value="F:nucleotide binding"/>
    <property type="evidence" value="ECO:0007669"/>
    <property type="project" value="InterPro"/>
</dbReference>
<sequence length="202" mass="21755">MDLVAVFDPAGDPNGVLGDTPIFRSVDALVEAGIDCCVVASPTEFHLESGLVLAEAGVHTMIEKPIASDVGQADQLIDAFDQAEVVGCVGHIERFNPAIRSMRDRISGGDLGDLYQISTRRQGPFVARVTDVGVIRDLGTHDIDLAMWLVGEQIVAVSSQVAHRMGRKYEDLASITSRFSGGVVGNHLVNWLSPFKERTVQV</sequence>
<organism evidence="3">
    <name type="scientific">marine metagenome</name>
    <dbReference type="NCBI Taxonomy" id="408172"/>
    <lineage>
        <taxon>unclassified sequences</taxon>
        <taxon>metagenomes</taxon>
        <taxon>ecological metagenomes</taxon>
    </lineage>
</organism>
<feature type="domain" description="GFO/IDH/MocA-like oxidoreductase" evidence="2">
    <location>
        <begin position="100"/>
        <end position="199"/>
    </location>
</feature>
<name>A0A382QC84_9ZZZZ</name>
<dbReference type="InterPro" id="IPR051450">
    <property type="entry name" value="Gfo/Idh/MocA_Oxidoreductases"/>
</dbReference>
<evidence type="ECO:0000259" key="1">
    <source>
        <dbReference type="Pfam" id="PF01408"/>
    </source>
</evidence>
<dbReference type="InterPro" id="IPR036291">
    <property type="entry name" value="NAD(P)-bd_dom_sf"/>
</dbReference>
<proteinExistence type="predicted"/>
<accession>A0A382QC84</accession>